<sequence>MILTKSRSIAIGTFALTIILFIVDGFLIHSNQWFDGIGIMSTNVIPPIGIVCATVSLKRTGSNKDIVLITINTIALFLFFIYMFFGTLLFGP</sequence>
<keyword evidence="1" id="KW-1133">Transmembrane helix</keyword>
<dbReference type="EMBL" id="LSFN01000005">
    <property type="protein sequence ID" value="OAB76587.1"/>
    <property type="molecule type" value="Genomic_DNA"/>
</dbReference>
<gene>
    <name evidence="2" type="ORF">PNBC_04080</name>
</gene>
<accession>A0A167FIC8</accession>
<protein>
    <submittedName>
        <fullName evidence="2">Uncharacterized protein</fullName>
    </submittedName>
</protein>
<feature type="transmembrane region" description="Helical" evidence="1">
    <location>
        <begin position="66"/>
        <end position="90"/>
    </location>
</feature>
<evidence type="ECO:0000313" key="2">
    <source>
        <dbReference type="EMBL" id="OAB76587.1"/>
    </source>
</evidence>
<evidence type="ECO:0000256" key="1">
    <source>
        <dbReference type="SAM" id="Phobius"/>
    </source>
</evidence>
<evidence type="ECO:0000313" key="3">
    <source>
        <dbReference type="Proteomes" id="UP000077134"/>
    </source>
</evidence>
<proteinExistence type="predicted"/>
<keyword evidence="3" id="KW-1185">Reference proteome</keyword>
<comment type="caution">
    <text evidence="2">The sequence shown here is derived from an EMBL/GenBank/DDBJ whole genome shotgun (WGS) entry which is preliminary data.</text>
</comment>
<keyword evidence="1" id="KW-0472">Membrane</keyword>
<name>A0A167FIC8_9BACL</name>
<dbReference type="KEGG" id="pcx:LPB68_20660"/>
<feature type="transmembrane region" description="Helical" evidence="1">
    <location>
        <begin position="36"/>
        <end position="57"/>
    </location>
</feature>
<feature type="transmembrane region" description="Helical" evidence="1">
    <location>
        <begin position="9"/>
        <end position="30"/>
    </location>
</feature>
<dbReference type="AlphaFoldDB" id="A0A167FIC8"/>
<dbReference type="RefSeq" id="WP_068655435.1">
    <property type="nucleotide sequence ID" value="NZ_CP017770.1"/>
</dbReference>
<reference evidence="2 3" key="1">
    <citation type="submission" date="2016-02" db="EMBL/GenBank/DDBJ databases">
        <title>Paenibacillus sp. LPB0068, isolated from Crassostrea gigas.</title>
        <authorList>
            <person name="Shin S.-K."/>
            <person name="Yi H."/>
        </authorList>
    </citation>
    <scope>NUCLEOTIDE SEQUENCE [LARGE SCALE GENOMIC DNA]</scope>
    <source>
        <strain evidence="2 3">LPB0068</strain>
    </source>
</reference>
<keyword evidence="1" id="KW-0812">Transmembrane</keyword>
<organism evidence="2 3">
    <name type="scientific">Paenibacillus crassostreae</name>
    <dbReference type="NCBI Taxonomy" id="1763538"/>
    <lineage>
        <taxon>Bacteria</taxon>
        <taxon>Bacillati</taxon>
        <taxon>Bacillota</taxon>
        <taxon>Bacilli</taxon>
        <taxon>Bacillales</taxon>
        <taxon>Paenibacillaceae</taxon>
        <taxon>Paenibacillus</taxon>
    </lineage>
</organism>
<dbReference type="Proteomes" id="UP000077134">
    <property type="component" value="Unassembled WGS sequence"/>
</dbReference>
<dbReference type="OrthoDB" id="2666817at2"/>